<dbReference type="PRINTS" id="PR01607">
    <property type="entry name" value="APYRASEFAMLY"/>
</dbReference>
<comment type="similarity">
    <text evidence="1">Belongs to the 5'-nucleotidase family.</text>
</comment>
<dbReference type="GO" id="GO:0000166">
    <property type="term" value="F:nucleotide binding"/>
    <property type="evidence" value="ECO:0007669"/>
    <property type="project" value="UniProtKB-KW"/>
</dbReference>
<dbReference type="GO" id="GO:0009166">
    <property type="term" value="P:nucleotide catabolic process"/>
    <property type="evidence" value="ECO:0007669"/>
    <property type="project" value="InterPro"/>
</dbReference>
<evidence type="ECO:0000259" key="2">
    <source>
        <dbReference type="Pfam" id="PF00149"/>
    </source>
</evidence>
<name>A0AB39XZM0_9ACTN</name>
<dbReference type="InterPro" id="IPR006179">
    <property type="entry name" value="5_nucleotidase/apyrase"/>
</dbReference>
<dbReference type="Pfam" id="PF00149">
    <property type="entry name" value="Metallophos"/>
    <property type="match status" value="1"/>
</dbReference>
<reference evidence="3" key="1">
    <citation type="submission" date="2024-08" db="EMBL/GenBank/DDBJ databases">
        <authorList>
            <person name="Yu S.T."/>
        </authorList>
    </citation>
    <scope>NUCLEOTIDE SEQUENCE</scope>
    <source>
        <strain evidence="3">R33</strain>
    </source>
</reference>
<dbReference type="RefSeq" id="WP_327738253.1">
    <property type="nucleotide sequence ID" value="NZ_CP165727.1"/>
</dbReference>
<dbReference type="PANTHER" id="PTHR11575:SF24">
    <property type="entry name" value="5'-NUCLEOTIDASE"/>
    <property type="match status" value="1"/>
</dbReference>
<dbReference type="SUPFAM" id="SSF56300">
    <property type="entry name" value="Metallo-dependent phosphatases"/>
    <property type="match status" value="1"/>
</dbReference>
<evidence type="ECO:0000256" key="1">
    <source>
        <dbReference type="RuleBase" id="RU362119"/>
    </source>
</evidence>
<dbReference type="GO" id="GO:0016787">
    <property type="term" value="F:hydrolase activity"/>
    <property type="evidence" value="ECO:0007669"/>
    <property type="project" value="UniProtKB-KW"/>
</dbReference>
<dbReference type="InterPro" id="IPR004843">
    <property type="entry name" value="Calcineurin-like_PHP"/>
</dbReference>
<dbReference type="AlphaFoldDB" id="A0AB39XZM0"/>
<gene>
    <name evidence="3" type="ORF">AB5J51_10510</name>
</gene>
<dbReference type="InterPro" id="IPR029052">
    <property type="entry name" value="Metallo-depent_PP-like"/>
</dbReference>
<dbReference type="Gene3D" id="3.60.21.10">
    <property type="match status" value="1"/>
</dbReference>
<keyword evidence="1" id="KW-0378">Hydrolase</keyword>
<keyword evidence="1" id="KW-0547">Nucleotide-binding</keyword>
<feature type="domain" description="Calcineurin-like phosphoesterase" evidence="2">
    <location>
        <begin position="10"/>
        <end position="194"/>
    </location>
</feature>
<proteinExistence type="inferred from homology"/>
<dbReference type="PANTHER" id="PTHR11575">
    <property type="entry name" value="5'-NUCLEOTIDASE-RELATED"/>
    <property type="match status" value="1"/>
</dbReference>
<accession>A0AB39XZM0</accession>
<protein>
    <submittedName>
        <fullName evidence="3">Metallophosphoesterase</fullName>
    </submittedName>
</protein>
<organism evidence="3">
    <name type="scientific">Streptomyces sp. R33</name>
    <dbReference type="NCBI Taxonomy" id="3238629"/>
    <lineage>
        <taxon>Bacteria</taxon>
        <taxon>Bacillati</taxon>
        <taxon>Actinomycetota</taxon>
        <taxon>Actinomycetes</taxon>
        <taxon>Kitasatosporales</taxon>
        <taxon>Streptomycetaceae</taxon>
        <taxon>Streptomyces</taxon>
    </lineage>
</organism>
<sequence>MTAGRSVRQILATTDVHSALGVGAAFLGQLHEARSDSLLVDCGDFFEGTGYYRLGKGTLERDVLLGLYDVIAPGNHGWAHYFEPALHQRTVCANAVDDSTGTPLFRRLRIVEVAGRPTAVTGVIGLQAFDSIPVAQRPGQRAVEPVKALRELMLAHHHEVDSWVLLSHCGFEEDLGLADTCPFLDVIFAGHCHSDHTGPARIGNTLVLKGRELGVGYAVATYTPDRWVGRTALFSDTADTAPSVLPPELASVRDRIAAFDAQLTEPLGRIAEPYRNKQLDRRALVQDLADQLRSGLGRDAVILNETALRTTILGEILTTGDLLIVEPFANSLVEASIAPAHPHDTEALLAHLTERVGPLVTSPDPLPAGLTSVLTTDYLADSCLGGRARPTGLSVGSAIRSTLTNGDDQ</sequence>
<evidence type="ECO:0000313" key="3">
    <source>
        <dbReference type="EMBL" id="XDV63334.1"/>
    </source>
</evidence>
<dbReference type="EMBL" id="CP165727">
    <property type="protein sequence ID" value="XDV63334.1"/>
    <property type="molecule type" value="Genomic_DNA"/>
</dbReference>